<feature type="transmembrane region" description="Helical" evidence="10">
    <location>
        <begin position="31"/>
        <end position="48"/>
    </location>
</feature>
<feature type="transmembrane region" description="Helical" evidence="10">
    <location>
        <begin position="114"/>
        <end position="135"/>
    </location>
</feature>
<evidence type="ECO:0000256" key="3">
    <source>
        <dbReference type="ARBA" id="ARBA00022679"/>
    </source>
</evidence>
<dbReference type="PANTHER" id="PTHR11157">
    <property type="entry name" value="FATTY ACID ACYL TRANSFERASE-RELATED"/>
    <property type="match status" value="1"/>
</dbReference>
<evidence type="ECO:0000313" key="12">
    <source>
        <dbReference type="RefSeq" id="XP_027197584.1"/>
    </source>
</evidence>
<feature type="transmembrane region" description="Helical" evidence="10">
    <location>
        <begin position="210"/>
        <end position="227"/>
    </location>
</feature>
<protein>
    <recommendedName>
        <fullName evidence="10">Elongation of very long chain fatty acids protein</fullName>
        <ecNumber evidence="10">2.3.1.199</ecNumber>
    </recommendedName>
    <alternativeName>
        <fullName evidence="10">Very-long-chain 3-oxoacyl-CoA synthase</fullName>
    </alternativeName>
</protein>
<dbReference type="GO" id="GO:0005789">
    <property type="term" value="C:endoplasmic reticulum membrane"/>
    <property type="evidence" value="ECO:0007669"/>
    <property type="project" value="TreeGrafter"/>
</dbReference>
<feature type="transmembrane region" description="Helical" evidence="10">
    <location>
        <begin position="147"/>
        <end position="165"/>
    </location>
</feature>
<dbReference type="OrthoDB" id="434092at2759"/>
<dbReference type="KEGG" id="dpte:113791931"/>
<comment type="subcellular location">
    <subcellularLocation>
        <location evidence="1">Membrane</location>
        <topology evidence="1">Multi-pass membrane protein</topology>
    </subcellularLocation>
</comment>
<feature type="transmembrane region" description="Helical" evidence="10">
    <location>
        <begin position="171"/>
        <end position="190"/>
    </location>
</feature>
<feature type="transmembrane region" description="Helical" evidence="10">
    <location>
        <begin position="60"/>
        <end position="80"/>
    </location>
</feature>
<keyword evidence="8 10" id="KW-0472">Membrane</keyword>
<keyword evidence="3 10" id="KW-0808">Transferase</keyword>
<evidence type="ECO:0000256" key="1">
    <source>
        <dbReference type="ARBA" id="ARBA00004141"/>
    </source>
</evidence>
<keyword evidence="9 10" id="KW-0275">Fatty acid biosynthesis</keyword>
<name>A0A6P6XZY6_DERPT</name>
<dbReference type="Pfam" id="PF01151">
    <property type="entry name" value="ELO"/>
    <property type="match status" value="1"/>
</dbReference>
<evidence type="ECO:0000313" key="11">
    <source>
        <dbReference type="Proteomes" id="UP000515146"/>
    </source>
</evidence>
<comment type="similarity">
    <text evidence="10">Belongs to the ELO family.</text>
</comment>
<dbReference type="GO" id="GO:0009922">
    <property type="term" value="F:fatty acid elongase activity"/>
    <property type="evidence" value="ECO:0007669"/>
    <property type="project" value="UniProtKB-EC"/>
</dbReference>
<reference evidence="12" key="1">
    <citation type="submission" date="2025-08" db="UniProtKB">
        <authorList>
            <consortium name="RefSeq"/>
        </authorList>
    </citation>
    <scope>IDENTIFICATION</scope>
    <source>
        <strain evidence="12">Airmid</strain>
    </source>
</reference>
<dbReference type="RefSeq" id="XP_027197584.1">
    <property type="nucleotide sequence ID" value="XM_027341783.1"/>
</dbReference>
<feature type="transmembrane region" description="Helical" evidence="10">
    <location>
        <begin position="233"/>
        <end position="253"/>
    </location>
</feature>
<dbReference type="AlphaFoldDB" id="A0A6P6XZY6"/>
<gene>
    <name evidence="12" type="primary">LOC113791931</name>
</gene>
<proteinExistence type="inferred from homology"/>
<dbReference type="PANTHER" id="PTHR11157:SF69">
    <property type="entry name" value="ELONGATION OF VERY LONG CHAIN FATTY ACIDS PROTEIN 7"/>
    <property type="match status" value="1"/>
</dbReference>
<keyword evidence="7 10" id="KW-0443">Lipid metabolism</keyword>
<sequence length="329" mass="39088">METLRYYMFDFWEQESDKRISDYPLMKGGPWIAWSIVITYVYFVTSLGPKLMKNRQSMNLQWLIVTYNLLMILINGYFFYQIMIPYRFGIDIKIWDFQRTEQIDHSPRTMHICLLSYLYLISKYMDLAETIFFVLRKKFNQITSLHVYHHAIVPILVHMFIKVSPAGGPGAMFPLLNSFIHTIMYIYYTLSALGLRRYTWWKKYVTQLQLTQFVIFGIYGWLFLLNQRGYPKIFTFLGIIQPVIFFAMFFSFYKRAYRLSSDKQQRQSKTMNIMDTIDTNTNNNNKMTNGSTKTIINADDEDNNRICQNGHINGNKTNGHIVVDNKKNE</sequence>
<dbReference type="GO" id="GO:0034626">
    <property type="term" value="P:fatty acid elongation, polyunsaturated fatty acid"/>
    <property type="evidence" value="ECO:0007669"/>
    <property type="project" value="TreeGrafter"/>
</dbReference>
<keyword evidence="5 10" id="KW-0276">Fatty acid metabolism</keyword>
<evidence type="ECO:0000256" key="8">
    <source>
        <dbReference type="ARBA" id="ARBA00023136"/>
    </source>
</evidence>
<evidence type="ECO:0000256" key="5">
    <source>
        <dbReference type="ARBA" id="ARBA00022832"/>
    </source>
</evidence>
<evidence type="ECO:0000256" key="7">
    <source>
        <dbReference type="ARBA" id="ARBA00023098"/>
    </source>
</evidence>
<dbReference type="GO" id="GO:0034625">
    <property type="term" value="P:fatty acid elongation, monounsaturated fatty acid"/>
    <property type="evidence" value="ECO:0007669"/>
    <property type="project" value="TreeGrafter"/>
</dbReference>
<comment type="catalytic activity">
    <reaction evidence="10">
        <text>a very-long-chain acyl-CoA + malonyl-CoA + H(+) = a very-long-chain 3-oxoacyl-CoA + CO2 + CoA</text>
        <dbReference type="Rhea" id="RHEA:32727"/>
        <dbReference type="ChEBI" id="CHEBI:15378"/>
        <dbReference type="ChEBI" id="CHEBI:16526"/>
        <dbReference type="ChEBI" id="CHEBI:57287"/>
        <dbReference type="ChEBI" id="CHEBI:57384"/>
        <dbReference type="ChEBI" id="CHEBI:90725"/>
        <dbReference type="ChEBI" id="CHEBI:90736"/>
        <dbReference type="EC" id="2.3.1.199"/>
    </reaction>
</comment>
<keyword evidence="6 10" id="KW-1133">Transmembrane helix</keyword>
<keyword evidence="11" id="KW-1185">Reference proteome</keyword>
<organism evidence="11 12">
    <name type="scientific">Dermatophagoides pteronyssinus</name>
    <name type="common">European house dust mite</name>
    <dbReference type="NCBI Taxonomy" id="6956"/>
    <lineage>
        <taxon>Eukaryota</taxon>
        <taxon>Metazoa</taxon>
        <taxon>Ecdysozoa</taxon>
        <taxon>Arthropoda</taxon>
        <taxon>Chelicerata</taxon>
        <taxon>Arachnida</taxon>
        <taxon>Acari</taxon>
        <taxon>Acariformes</taxon>
        <taxon>Sarcoptiformes</taxon>
        <taxon>Astigmata</taxon>
        <taxon>Psoroptidia</taxon>
        <taxon>Analgoidea</taxon>
        <taxon>Pyroglyphidae</taxon>
        <taxon>Dermatophagoidinae</taxon>
        <taxon>Dermatophagoides</taxon>
    </lineage>
</organism>
<dbReference type="InParanoid" id="A0A6P6XZY6"/>
<dbReference type="GO" id="GO:0030148">
    <property type="term" value="P:sphingolipid biosynthetic process"/>
    <property type="evidence" value="ECO:0007669"/>
    <property type="project" value="TreeGrafter"/>
</dbReference>
<evidence type="ECO:0000256" key="9">
    <source>
        <dbReference type="ARBA" id="ARBA00023160"/>
    </source>
</evidence>
<evidence type="ECO:0000256" key="4">
    <source>
        <dbReference type="ARBA" id="ARBA00022692"/>
    </source>
</evidence>
<dbReference type="GO" id="GO:0019367">
    <property type="term" value="P:fatty acid elongation, saturated fatty acid"/>
    <property type="evidence" value="ECO:0007669"/>
    <property type="project" value="TreeGrafter"/>
</dbReference>
<dbReference type="Proteomes" id="UP000515146">
    <property type="component" value="Unplaced"/>
</dbReference>
<evidence type="ECO:0000256" key="2">
    <source>
        <dbReference type="ARBA" id="ARBA00022516"/>
    </source>
</evidence>
<evidence type="ECO:0000256" key="10">
    <source>
        <dbReference type="RuleBase" id="RU361115"/>
    </source>
</evidence>
<keyword evidence="4 10" id="KW-0812">Transmembrane</keyword>
<dbReference type="OMA" id="METIRYF"/>
<dbReference type="EC" id="2.3.1.199" evidence="10"/>
<dbReference type="GO" id="GO:0042761">
    <property type="term" value="P:very long-chain fatty acid biosynthetic process"/>
    <property type="evidence" value="ECO:0007669"/>
    <property type="project" value="TreeGrafter"/>
</dbReference>
<accession>A0A6P6XZY6</accession>
<keyword evidence="2 10" id="KW-0444">Lipid biosynthesis</keyword>
<evidence type="ECO:0000256" key="6">
    <source>
        <dbReference type="ARBA" id="ARBA00022989"/>
    </source>
</evidence>
<dbReference type="InterPro" id="IPR002076">
    <property type="entry name" value="ELO_fam"/>
</dbReference>